<organism evidence="2 4">
    <name type="scientific">Mycobacterium tuberculosis</name>
    <dbReference type="NCBI Taxonomy" id="1773"/>
    <lineage>
        <taxon>Bacteria</taxon>
        <taxon>Bacillati</taxon>
        <taxon>Actinomycetota</taxon>
        <taxon>Actinomycetes</taxon>
        <taxon>Mycobacteriales</taxon>
        <taxon>Mycobacteriaceae</taxon>
        <taxon>Mycobacterium</taxon>
        <taxon>Mycobacterium tuberculosis complex</taxon>
    </lineage>
</organism>
<evidence type="ECO:0000313" key="3">
    <source>
        <dbReference type="EMBL" id="COX36577.1"/>
    </source>
</evidence>
<dbReference type="EMBL" id="CSAE01000262">
    <property type="protein sequence ID" value="COV97229.1"/>
    <property type="molecule type" value="Genomic_DNA"/>
</dbReference>
<accession>A0A0U0T885</accession>
<evidence type="ECO:0000256" key="1">
    <source>
        <dbReference type="SAM" id="MobiDB-lite"/>
    </source>
</evidence>
<evidence type="ECO:0000313" key="2">
    <source>
        <dbReference type="EMBL" id="COV97229.1"/>
    </source>
</evidence>
<evidence type="ECO:0000313" key="5">
    <source>
        <dbReference type="Proteomes" id="UP000044938"/>
    </source>
</evidence>
<dbReference type="Proteomes" id="UP000038802">
    <property type="component" value="Unassembled WGS sequence"/>
</dbReference>
<dbReference type="Proteomes" id="UP000044938">
    <property type="component" value="Unassembled WGS sequence"/>
</dbReference>
<proteinExistence type="predicted"/>
<feature type="region of interest" description="Disordered" evidence="1">
    <location>
        <begin position="63"/>
        <end position="87"/>
    </location>
</feature>
<reference evidence="2" key="1">
    <citation type="submission" date="2015-03" db="EMBL/GenBank/DDBJ databases">
        <authorList>
            <person name="Murphy D."/>
        </authorList>
    </citation>
    <scope>NUCLEOTIDE SEQUENCE [LARGE SCALE GENOMIC DNA]</scope>
    <source>
        <strain evidence="2">K00500041</strain>
    </source>
</reference>
<dbReference type="EMBL" id="CSAJ01000913">
    <property type="protein sequence ID" value="COX36577.1"/>
    <property type="molecule type" value="Genomic_DNA"/>
</dbReference>
<sequence>MAHHPVTGSTGCVVEGVGAFPLRCIHCHRMRSGADQPTDELPQIGLDAPASGWKVVSYQQDPAHLGQASGSTLREQTQSRPKSPVSG</sequence>
<evidence type="ECO:0000313" key="4">
    <source>
        <dbReference type="Proteomes" id="UP000038802"/>
    </source>
</evidence>
<name>A0A0U0T885_MYCTX</name>
<dbReference type="AlphaFoldDB" id="A0A0U0T885"/>
<protein>
    <submittedName>
        <fullName evidence="2">Uncharacterized protein</fullName>
    </submittedName>
</protein>
<feature type="compositionally biased region" description="Polar residues" evidence="1">
    <location>
        <begin position="68"/>
        <end position="87"/>
    </location>
</feature>
<reference evidence="4 5" key="2">
    <citation type="submission" date="2015-03" db="EMBL/GenBank/DDBJ databases">
        <authorList>
            <consortium name="Pathogen Informatics"/>
        </authorList>
    </citation>
    <scope>NUCLEOTIDE SEQUENCE [LARGE SCALE GENOMIC DNA]</scope>
    <source>
        <strain evidence="4">K00500041</strain>
        <strain evidence="3 5">M09401471</strain>
    </source>
</reference>
<gene>
    <name evidence="2" type="ORF">ERS007703_02424</name>
    <name evidence="3" type="ORF">ERS007720_04375</name>
</gene>